<dbReference type="RefSeq" id="WP_072304031.1">
    <property type="nucleotide sequence ID" value="NZ_FPIY01000003.1"/>
</dbReference>
<name>A0A1K1Q741_9FLAO</name>
<dbReference type="Proteomes" id="UP000183257">
    <property type="component" value="Unassembled WGS sequence"/>
</dbReference>
<sequence>MRTKLLFGLLLLGTLVSSCYSEIIIDHDYIEPGISVENAIHKYDLWYVDINATQGNGEVPFLQRAFTITFNNGRLYANNNIVGIGKTGNGYGIDVGNYDVFNDGIRINHAVDGRWPLEVYVVNSNTLELLDVATNTSYYLKGYRQSTFDYDYVFYDNLKYFLQEYNAWEKTYTSEEGAINDFDAENFLQFFTDRGTDTFRSSIDNNGTRPNNLTWDYEGDYKVFDVDGDETLKLLELDYDYLGDDYFELYVINDRTIELYHPNSGTVYDFTGVGYREYIKGDASVTDKKRTKSTNDVKTVKRLRTK</sequence>
<proteinExistence type="predicted"/>
<evidence type="ECO:0008006" key="3">
    <source>
        <dbReference type="Google" id="ProtNLM"/>
    </source>
</evidence>
<organism evidence="1 2">
    <name type="scientific">Cellulophaga fucicola</name>
    <dbReference type="NCBI Taxonomy" id="76595"/>
    <lineage>
        <taxon>Bacteria</taxon>
        <taxon>Pseudomonadati</taxon>
        <taxon>Bacteroidota</taxon>
        <taxon>Flavobacteriia</taxon>
        <taxon>Flavobacteriales</taxon>
        <taxon>Flavobacteriaceae</taxon>
        <taxon>Cellulophaga</taxon>
    </lineage>
</organism>
<dbReference type="STRING" id="76595.SAMN05660313_02397"/>
<dbReference type="EMBL" id="FPIY01000003">
    <property type="protein sequence ID" value="SFW55537.1"/>
    <property type="molecule type" value="Genomic_DNA"/>
</dbReference>
<accession>A0A1K1Q741</accession>
<gene>
    <name evidence="1" type="ORF">SAMN05660313_02397</name>
</gene>
<evidence type="ECO:0000313" key="2">
    <source>
        <dbReference type="Proteomes" id="UP000183257"/>
    </source>
</evidence>
<evidence type="ECO:0000313" key="1">
    <source>
        <dbReference type="EMBL" id="SFW55537.1"/>
    </source>
</evidence>
<protein>
    <recommendedName>
        <fullName evidence="3">Nicotinic acid mononucleotide adenyltransferase</fullName>
    </recommendedName>
</protein>
<dbReference type="OrthoDB" id="1150486at2"/>
<reference evidence="2" key="1">
    <citation type="submission" date="2016-11" db="EMBL/GenBank/DDBJ databases">
        <authorList>
            <person name="Varghese N."/>
            <person name="Submissions S."/>
        </authorList>
    </citation>
    <scope>NUCLEOTIDE SEQUENCE [LARGE SCALE GENOMIC DNA]</scope>
    <source>
        <strain evidence="2">DSM 24786</strain>
    </source>
</reference>
<dbReference type="PROSITE" id="PS51257">
    <property type="entry name" value="PROKAR_LIPOPROTEIN"/>
    <property type="match status" value="1"/>
</dbReference>
<keyword evidence="2" id="KW-1185">Reference proteome</keyword>
<dbReference type="AlphaFoldDB" id="A0A1K1Q741"/>